<dbReference type="Pfam" id="PF08240">
    <property type="entry name" value="ADH_N"/>
    <property type="match status" value="1"/>
</dbReference>
<dbReference type="SMART" id="SM00829">
    <property type="entry name" value="PKS_ER"/>
    <property type="match status" value="1"/>
</dbReference>
<dbReference type="SUPFAM" id="SSF51735">
    <property type="entry name" value="NAD(P)-binding Rossmann-fold domains"/>
    <property type="match status" value="1"/>
</dbReference>
<sequence length="327" mass="34929">MKNSFKAFVVREEEGQFVGALEQKQVDDLPAGDVLIRVAYSCINYKDALSVTGNRGVTKNYPHTPGVDAAGHVVTSSDERFSEGQAVVVNGFDFGMNTSGGFQEYIRVPADWITPLPNGITTLEAMSYGTAGLTAAQSIDELVQRVAPQDGPVLVTGATGGVGSVAVALLVKLGFTVHAVTGKEAEHDRLKQAGVAEVISRQSLLEETTRPLKKGLYAGIIDTVGGPLLASVIRYVQYGGLVTTCGNVGGAELTMTVYPFILRGVRLIGIDAVQLPITERERLWNHLANDWHLSIAEMVQMKALSDVPAVVKSLLEGTHQGRTVIEI</sequence>
<dbReference type="InterPro" id="IPR051397">
    <property type="entry name" value="Zn-ADH-like_protein"/>
</dbReference>
<dbReference type="Gene3D" id="3.90.180.10">
    <property type="entry name" value="Medium-chain alcohol dehydrogenases, catalytic domain"/>
    <property type="match status" value="1"/>
</dbReference>
<dbReference type="SUPFAM" id="SSF50129">
    <property type="entry name" value="GroES-like"/>
    <property type="match status" value="1"/>
</dbReference>
<feature type="domain" description="Enoyl reductase (ER)" evidence="1">
    <location>
        <begin position="19"/>
        <end position="325"/>
    </location>
</feature>
<reference evidence="2 3" key="1">
    <citation type="submission" date="2019-10" db="EMBL/GenBank/DDBJ databases">
        <authorList>
            <person name="Karimi E."/>
        </authorList>
    </citation>
    <scope>NUCLEOTIDE SEQUENCE [LARGE SCALE GENOMIC DNA]</scope>
    <source>
        <strain evidence="2">Exiguobacterium sp. 9Y</strain>
    </source>
</reference>
<dbReference type="PANTHER" id="PTHR43677">
    <property type="entry name" value="SHORT-CHAIN DEHYDROGENASE/REDUCTASE"/>
    <property type="match status" value="1"/>
</dbReference>
<dbReference type="PANTHER" id="PTHR43677:SF1">
    <property type="entry name" value="ACRYLYL-COA REDUCTASE ACUI-RELATED"/>
    <property type="match status" value="1"/>
</dbReference>
<name>A0A653I890_9BACL</name>
<gene>
    <name evidence="2" type="primary">acuI</name>
    <name evidence="2" type="ORF">EXIGUO9Y_230088</name>
</gene>
<dbReference type="InterPro" id="IPR013149">
    <property type="entry name" value="ADH-like_C"/>
</dbReference>
<dbReference type="AlphaFoldDB" id="A0A653I890"/>
<keyword evidence="2" id="KW-0560">Oxidoreductase</keyword>
<dbReference type="InterPro" id="IPR011032">
    <property type="entry name" value="GroES-like_sf"/>
</dbReference>
<organism evidence="2 3">
    <name type="scientific">Exiguobacterium oxidotolerans</name>
    <dbReference type="NCBI Taxonomy" id="223958"/>
    <lineage>
        <taxon>Bacteria</taxon>
        <taxon>Bacillati</taxon>
        <taxon>Bacillota</taxon>
        <taxon>Bacilli</taxon>
        <taxon>Bacillales</taxon>
        <taxon>Bacillales Family XII. Incertae Sedis</taxon>
        <taxon>Exiguobacterium</taxon>
    </lineage>
</organism>
<protein>
    <submittedName>
        <fullName evidence="2">Acrylyl-CoA reductase AcuI</fullName>
        <ecNumber evidence="2">1.3.1.84</ecNumber>
    </submittedName>
</protein>
<dbReference type="InterPro" id="IPR013154">
    <property type="entry name" value="ADH-like_N"/>
</dbReference>
<dbReference type="RefSeq" id="WP_159173224.1">
    <property type="nucleotide sequence ID" value="NZ_LR732312.1"/>
</dbReference>
<evidence type="ECO:0000313" key="3">
    <source>
        <dbReference type="Proteomes" id="UP000439752"/>
    </source>
</evidence>
<evidence type="ECO:0000313" key="2">
    <source>
        <dbReference type="EMBL" id="VWX35309.1"/>
    </source>
</evidence>
<dbReference type="GO" id="GO:0043957">
    <property type="term" value="F:acryloyl-CoA reductase (NADPH) activity"/>
    <property type="evidence" value="ECO:0007669"/>
    <property type="project" value="UniProtKB-EC"/>
</dbReference>
<dbReference type="InterPro" id="IPR014188">
    <property type="entry name" value="Acrylyl-CoA_reductase_AcuI"/>
</dbReference>
<dbReference type="NCBIfam" id="TIGR02823">
    <property type="entry name" value="oxido_YhdH"/>
    <property type="match status" value="1"/>
</dbReference>
<accession>A0A653I890</accession>
<dbReference type="Proteomes" id="UP000439752">
    <property type="component" value="Unassembled WGS sequence"/>
</dbReference>
<proteinExistence type="predicted"/>
<dbReference type="EC" id="1.3.1.84" evidence="2"/>
<dbReference type="CDD" id="cd05280">
    <property type="entry name" value="MDR_yhdh_yhfp"/>
    <property type="match status" value="1"/>
</dbReference>
<dbReference type="Pfam" id="PF00107">
    <property type="entry name" value="ADH_zinc_N"/>
    <property type="match status" value="1"/>
</dbReference>
<dbReference type="InterPro" id="IPR036291">
    <property type="entry name" value="NAD(P)-bd_dom_sf"/>
</dbReference>
<dbReference type="Gene3D" id="3.40.50.720">
    <property type="entry name" value="NAD(P)-binding Rossmann-like Domain"/>
    <property type="match status" value="1"/>
</dbReference>
<dbReference type="InterPro" id="IPR020843">
    <property type="entry name" value="ER"/>
</dbReference>
<dbReference type="EMBL" id="CABWKQ010000016">
    <property type="protein sequence ID" value="VWX35309.1"/>
    <property type="molecule type" value="Genomic_DNA"/>
</dbReference>
<keyword evidence="3" id="KW-1185">Reference proteome</keyword>
<evidence type="ECO:0000259" key="1">
    <source>
        <dbReference type="SMART" id="SM00829"/>
    </source>
</evidence>